<gene>
    <name evidence="3" type="ORF">EHW67_08030</name>
</gene>
<name>A0A430K4P1_9FLAO</name>
<evidence type="ECO:0000259" key="2">
    <source>
        <dbReference type="Pfam" id="PF07603"/>
    </source>
</evidence>
<keyword evidence="1" id="KW-1133">Transmembrane helix</keyword>
<dbReference type="InterPro" id="IPR011460">
    <property type="entry name" value="Lcl_C"/>
</dbReference>
<dbReference type="Pfam" id="PF07603">
    <property type="entry name" value="Lcl_C"/>
    <property type="match status" value="1"/>
</dbReference>
<evidence type="ECO:0000256" key="1">
    <source>
        <dbReference type="SAM" id="Phobius"/>
    </source>
</evidence>
<dbReference type="RefSeq" id="WP_126161862.1">
    <property type="nucleotide sequence ID" value="NZ_RQPJ01000003.1"/>
</dbReference>
<sequence>MEQIKELIWNSNFIYFVSSVTLGGLIGWMIASHFAVPRLRVSKWTQLKKTKETGFGNTRDFMPAKEEELIEHPIFGHLVLRQDGTWIDSKNKLMWIRGAWGTDWNGRDFIGEPLALNWFDATYYFGHGATACSDLTGTISPKDLLGSQSLEQFKKGKATVLFAGHTDWRLPTAYELNTLGFINKIDRDYEYSGAQKPRDLRERLFPNLMKNTGYHLWSATMSHSGRAWASDGSWPPGDARPNLKKYVVFVRSYSD</sequence>
<organism evidence="3 4">
    <name type="scientific">Arenibacter aquaticus</name>
    <dbReference type="NCBI Taxonomy" id="2489054"/>
    <lineage>
        <taxon>Bacteria</taxon>
        <taxon>Pseudomonadati</taxon>
        <taxon>Bacteroidota</taxon>
        <taxon>Flavobacteriia</taxon>
        <taxon>Flavobacteriales</taxon>
        <taxon>Flavobacteriaceae</taxon>
        <taxon>Arenibacter</taxon>
    </lineage>
</organism>
<dbReference type="Proteomes" id="UP000267585">
    <property type="component" value="Unassembled WGS sequence"/>
</dbReference>
<keyword evidence="4" id="KW-1185">Reference proteome</keyword>
<dbReference type="AlphaFoldDB" id="A0A430K4P1"/>
<dbReference type="EMBL" id="RQPJ01000003">
    <property type="protein sequence ID" value="RTE53874.1"/>
    <property type="molecule type" value="Genomic_DNA"/>
</dbReference>
<dbReference type="OrthoDB" id="9793251at2"/>
<keyword evidence="1" id="KW-0812">Transmembrane</keyword>
<accession>A0A430K4P1</accession>
<proteinExistence type="predicted"/>
<evidence type="ECO:0000313" key="4">
    <source>
        <dbReference type="Proteomes" id="UP000267585"/>
    </source>
</evidence>
<reference evidence="3 4" key="1">
    <citation type="submission" date="2018-11" db="EMBL/GenBank/DDBJ databases">
        <title>Arenibacter aquaticus sp.nov., a marine bacterium isolated from surface seawater in the South China Sea.</title>
        <authorList>
            <person name="Guo J."/>
            <person name="Sun J."/>
        </authorList>
    </citation>
    <scope>NUCLEOTIDE SEQUENCE [LARGE SCALE GENOMIC DNA]</scope>
    <source>
        <strain evidence="3 4">GUO666</strain>
    </source>
</reference>
<feature type="transmembrane region" description="Helical" evidence="1">
    <location>
        <begin position="13"/>
        <end position="36"/>
    </location>
</feature>
<keyword evidence="1" id="KW-0472">Membrane</keyword>
<protein>
    <submittedName>
        <fullName evidence="3">DUF1566 domain-containing protein</fullName>
    </submittedName>
</protein>
<evidence type="ECO:0000313" key="3">
    <source>
        <dbReference type="EMBL" id="RTE53874.1"/>
    </source>
</evidence>
<comment type="caution">
    <text evidence="3">The sequence shown here is derived from an EMBL/GenBank/DDBJ whole genome shotgun (WGS) entry which is preliminary data.</text>
</comment>
<feature type="domain" description="Lcl C-terminal" evidence="2">
    <location>
        <begin position="85"/>
        <end position="231"/>
    </location>
</feature>